<dbReference type="STRING" id="933852.A0A0C3BBK4"/>
<feature type="region of interest" description="Disordered" evidence="1">
    <location>
        <begin position="294"/>
        <end position="369"/>
    </location>
</feature>
<feature type="compositionally biased region" description="Low complexity" evidence="1">
    <location>
        <begin position="208"/>
        <end position="217"/>
    </location>
</feature>
<feature type="region of interest" description="Disordered" evidence="1">
    <location>
        <begin position="78"/>
        <end position="147"/>
    </location>
</feature>
<feature type="compositionally biased region" description="Pro residues" evidence="1">
    <location>
        <begin position="167"/>
        <end position="177"/>
    </location>
</feature>
<sequence>MQAQQLLNWPDLFPPIPFVPNHPLFTSLAREAKKASTSKRTVVEEEIRQFVEQKRNEVIEAENILKQEVQTIWKAWKDKQDKGSVPQPIDPRTHTRRQSSTTSTNTKSNGPTVIRSFNEQPSTSPRESRPPAYSYSSSFSPSTMTPRVHAPMSALATSLRQSGMHMPRPPSPSPVSPLSPQNLPPSTSLGAGTPTPAARSKRPLEMAPTSPTTTSPPKIASPQVKKPKTSALKRQSIEVKKNGSPDTATTPSDQMSPVSGSFTGKRKAVTFSSDEPDVVTVTRQIKAERLQKIREEHARGEEPMFDLDEVEDTPAAKPKSPEFKNQEEQLGPSPAKKQRRVIKGFDDSDESVRLSFPVSPSNANSGKNRMEYTMAKSLPTTSILASSSLGLKMPASMRRSQQLASSLEAPYAAELLKMLAGQTPSHRSNWSNGGNGSADKRYKSNQSDDEDDKHDEDDQNDGDDTMEEDEEEYVPPSTSVPIPSMVRPVVQASADNDFEGAMSKSMDPGPVLEYLTDQRRGNTAQDEEDREADREASDLMKKLIEGRGSLHAQRILSHQNRGVPASMWRSLA</sequence>
<proteinExistence type="predicted"/>
<accession>A0A0C3BBK4</accession>
<feature type="compositionally biased region" description="Polar residues" evidence="1">
    <location>
        <begin position="423"/>
        <end position="432"/>
    </location>
</feature>
<dbReference type="Proteomes" id="UP000054097">
    <property type="component" value="Unassembled WGS sequence"/>
</dbReference>
<feature type="compositionally biased region" description="Acidic residues" evidence="1">
    <location>
        <begin position="447"/>
        <end position="473"/>
    </location>
</feature>
<feature type="compositionally biased region" description="Acidic residues" evidence="1">
    <location>
        <begin position="303"/>
        <end position="312"/>
    </location>
</feature>
<dbReference type="AlphaFoldDB" id="A0A0C3BBK4"/>
<reference evidence="3" key="2">
    <citation type="submission" date="2015-01" db="EMBL/GenBank/DDBJ databases">
        <title>Evolutionary Origins and Diversification of the Mycorrhizal Mutualists.</title>
        <authorList>
            <consortium name="DOE Joint Genome Institute"/>
            <consortium name="Mycorrhizal Genomics Consortium"/>
            <person name="Kohler A."/>
            <person name="Kuo A."/>
            <person name="Nagy L.G."/>
            <person name="Floudas D."/>
            <person name="Copeland A."/>
            <person name="Barry K.W."/>
            <person name="Cichocki N."/>
            <person name="Veneault-Fourrey C."/>
            <person name="LaButti K."/>
            <person name="Lindquist E.A."/>
            <person name="Lipzen A."/>
            <person name="Lundell T."/>
            <person name="Morin E."/>
            <person name="Murat C."/>
            <person name="Riley R."/>
            <person name="Ohm R."/>
            <person name="Sun H."/>
            <person name="Tunlid A."/>
            <person name="Henrissat B."/>
            <person name="Grigoriev I.V."/>
            <person name="Hibbett D.S."/>
            <person name="Martin F."/>
        </authorList>
    </citation>
    <scope>NUCLEOTIDE SEQUENCE [LARGE SCALE GENOMIC DNA]</scope>
    <source>
        <strain evidence="3">MAFF 305830</strain>
    </source>
</reference>
<feature type="region of interest" description="Disordered" evidence="1">
    <location>
        <begin position="423"/>
        <end position="535"/>
    </location>
</feature>
<dbReference type="EMBL" id="KN824288">
    <property type="protein sequence ID" value="KIM29494.1"/>
    <property type="molecule type" value="Genomic_DNA"/>
</dbReference>
<evidence type="ECO:0000256" key="1">
    <source>
        <dbReference type="SAM" id="MobiDB-lite"/>
    </source>
</evidence>
<feature type="compositionally biased region" description="Basic and acidic residues" evidence="1">
    <location>
        <begin position="343"/>
        <end position="352"/>
    </location>
</feature>
<feature type="compositionally biased region" description="Low complexity" evidence="1">
    <location>
        <begin position="130"/>
        <end position="142"/>
    </location>
</feature>
<feature type="compositionally biased region" description="Polar residues" evidence="1">
    <location>
        <begin position="358"/>
        <end position="367"/>
    </location>
</feature>
<evidence type="ECO:0000313" key="2">
    <source>
        <dbReference type="EMBL" id="KIM29494.1"/>
    </source>
</evidence>
<name>A0A0C3BBK4_SERVB</name>
<feature type="compositionally biased region" description="Polar residues" evidence="1">
    <location>
        <begin position="107"/>
        <end position="123"/>
    </location>
</feature>
<feature type="region of interest" description="Disordered" evidence="1">
    <location>
        <begin position="159"/>
        <end position="276"/>
    </location>
</feature>
<dbReference type="HOGENOM" id="CLU_476640_0_0_1"/>
<keyword evidence="3" id="KW-1185">Reference proteome</keyword>
<protein>
    <submittedName>
        <fullName evidence="2">Uncharacterized protein</fullName>
    </submittedName>
</protein>
<dbReference type="OrthoDB" id="3202172at2759"/>
<gene>
    <name evidence="2" type="ORF">M408DRAFT_114339</name>
</gene>
<feature type="compositionally biased region" description="Polar residues" evidence="1">
    <location>
        <begin position="244"/>
        <end position="262"/>
    </location>
</feature>
<reference evidence="2 3" key="1">
    <citation type="submission" date="2014-04" db="EMBL/GenBank/DDBJ databases">
        <authorList>
            <consortium name="DOE Joint Genome Institute"/>
            <person name="Kuo A."/>
            <person name="Zuccaro A."/>
            <person name="Kohler A."/>
            <person name="Nagy L.G."/>
            <person name="Floudas D."/>
            <person name="Copeland A."/>
            <person name="Barry K.W."/>
            <person name="Cichocki N."/>
            <person name="Veneault-Fourrey C."/>
            <person name="LaButti K."/>
            <person name="Lindquist E.A."/>
            <person name="Lipzen A."/>
            <person name="Lundell T."/>
            <person name="Morin E."/>
            <person name="Murat C."/>
            <person name="Sun H."/>
            <person name="Tunlid A."/>
            <person name="Henrissat B."/>
            <person name="Grigoriev I.V."/>
            <person name="Hibbett D.S."/>
            <person name="Martin F."/>
            <person name="Nordberg H.P."/>
            <person name="Cantor M.N."/>
            <person name="Hua S.X."/>
        </authorList>
    </citation>
    <scope>NUCLEOTIDE SEQUENCE [LARGE SCALE GENOMIC DNA]</scope>
    <source>
        <strain evidence="2 3">MAFF 305830</strain>
    </source>
</reference>
<organism evidence="2 3">
    <name type="scientific">Serendipita vermifera MAFF 305830</name>
    <dbReference type="NCBI Taxonomy" id="933852"/>
    <lineage>
        <taxon>Eukaryota</taxon>
        <taxon>Fungi</taxon>
        <taxon>Dikarya</taxon>
        <taxon>Basidiomycota</taxon>
        <taxon>Agaricomycotina</taxon>
        <taxon>Agaricomycetes</taxon>
        <taxon>Sebacinales</taxon>
        <taxon>Serendipitaceae</taxon>
        <taxon>Serendipita</taxon>
    </lineage>
</organism>
<feature type="compositionally biased region" description="Low complexity" evidence="1">
    <location>
        <begin position="178"/>
        <end position="189"/>
    </location>
</feature>
<evidence type="ECO:0000313" key="3">
    <source>
        <dbReference type="Proteomes" id="UP000054097"/>
    </source>
</evidence>